<dbReference type="Pfam" id="PF00704">
    <property type="entry name" value="Glyco_hydro_18"/>
    <property type="match status" value="1"/>
</dbReference>
<keyword evidence="1" id="KW-1133">Transmembrane helix</keyword>
<dbReference type="SUPFAM" id="SSF51445">
    <property type="entry name" value="(Trans)glycosidases"/>
    <property type="match status" value="1"/>
</dbReference>
<evidence type="ECO:0000259" key="2">
    <source>
        <dbReference type="PROSITE" id="PS51910"/>
    </source>
</evidence>
<dbReference type="AlphaFoldDB" id="A0A8I0AKL8"/>
<keyword evidence="3" id="KW-0378">Hydrolase</keyword>
<dbReference type="Proteomes" id="UP000652847">
    <property type="component" value="Unassembled WGS sequence"/>
</dbReference>
<dbReference type="PROSITE" id="PS51910">
    <property type="entry name" value="GH18_2"/>
    <property type="match status" value="1"/>
</dbReference>
<dbReference type="GO" id="GO:0005975">
    <property type="term" value="P:carbohydrate metabolic process"/>
    <property type="evidence" value="ECO:0007669"/>
    <property type="project" value="InterPro"/>
</dbReference>
<evidence type="ECO:0000256" key="1">
    <source>
        <dbReference type="SAM" id="Phobius"/>
    </source>
</evidence>
<proteinExistence type="predicted"/>
<keyword evidence="4" id="KW-1185">Reference proteome</keyword>
<dbReference type="PANTHER" id="PTHR46066">
    <property type="entry name" value="CHITINASE DOMAIN-CONTAINING PROTEIN 1 FAMILY MEMBER"/>
    <property type="match status" value="1"/>
</dbReference>
<organism evidence="3 4">
    <name type="scientific">Blautia segnis</name>
    <dbReference type="NCBI Taxonomy" id="2763030"/>
    <lineage>
        <taxon>Bacteria</taxon>
        <taxon>Bacillati</taxon>
        <taxon>Bacillota</taxon>
        <taxon>Clostridia</taxon>
        <taxon>Lachnospirales</taxon>
        <taxon>Lachnospiraceae</taxon>
        <taxon>Blautia</taxon>
    </lineage>
</organism>
<dbReference type="Gene3D" id="3.10.50.10">
    <property type="match status" value="1"/>
</dbReference>
<dbReference type="InterPro" id="IPR001223">
    <property type="entry name" value="Glyco_hydro18_cat"/>
</dbReference>
<name>A0A8I0AKL8_9FIRM</name>
<dbReference type="RefSeq" id="WP_186901631.1">
    <property type="nucleotide sequence ID" value="NZ_JACOOT010000031.1"/>
</dbReference>
<feature type="transmembrane region" description="Helical" evidence="1">
    <location>
        <begin position="12"/>
        <end position="33"/>
    </location>
</feature>
<evidence type="ECO:0000313" key="4">
    <source>
        <dbReference type="Proteomes" id="UP000652847"/>
    </source>
</evidence>
<dbReference type="GO" id="GO:0008061">
    <property type="term" value="F:chitin binding"/>
    <property type="evidence" value="ECO:0007669"/>
    <property type="project" value="InterPro"/>
</dbReference>
<dbReference type="EMBL" id="JACOOT010000031">
    <property type="protein sequence ID" value="MBC5652019.1"/>
    <property type="molecule type" value="Genomic_DNA"/>
</dbReference>
<dbReference type="SMART" id="SM00636">
    <property type="entry name" value="Glyco_18"/>
    <property type="match status" value="1"/>
</dbReference>
<gene>
    <name evidence="3" type="ORF">H8S54_13100</name>
</gene>
<dbReference type="InterPro" id="IPR029070">
    <property type="entry name" value="Chitinase_insertion_sf"/>
</dbReference>
<dbReference type="InterPro" id="IPR011583">
    <property type="entry name" value="Chitinase_II/V-like_cat"/>
</dbReference>
<dbReference type="GO" id="GO:0016787">
    <property type="term" value="F:hydrolase activity"/>
    <property type="evidence" value="ECO:0007669"/>
    <property type="project" value="UniProtKB-KW"/>
</dbReference>
<dbReference type="Gene3D" id="3.20.20.80">
    <property type="entry name" value="Glycosidases"/>
    <property type="match status" value="1"/>
</dbReference>
<dbReference type="PANTHER" id="PTHR46066:SF2">
    <property type="entry name" value="CHITINASE DOMAIN-CONTAINING PROTEIN 1"/>
    <property type="match status" value="1"/>
</dbReference>
<evidence type="ECO:0000313" key="3">
    <source>
        <dbReference type="EMBL" id="MBC5652019.1"/>
    </source>
</evidence>
<dbReference type="Gene3D" id="2.30.30.40">
    <property type="entry name" value="SH3 Domains"/>
    <property type="match status" value="1"/>
</dbReference>
<dbReference type="InterPro" id="IPR017853">
    <property type="entry name" value="GH"/>
</dbReference>
<feature type="domain" description="GH18" evidence="2">
    <location>
        <begin position="244"/>
        <end position="555"/>
    </location>
</feature>
<protein>
    <submittedName>
        <fullName evidence="3">Glycosyl hydrolase family 18</fullName>
    </submittedName>
</protein>
<reference evidence="3 4" key="1">
    <citation type="submission" date="2020-08" db="EMBL/GenBank/DDBJ databases">
        <title>Genome public.</title>
        <authorList>
            <person name="Liu C."/>
            <person name="Sun Q."/>
        </authorList>
    </citation>
    <scope>NUCLEOTIDE SEQUENCE [LARGE SCALE GENOMIC DNA]</scope>
    <source>
        <strain evidence="3 4">BX17</strain>
    </source>
</reference>
<keyword evidence="1" id="KW-0472">Membrane</keyword>
<accession>A0A8I0AKL8</accession>
<keyword evidence="1" id="KW-0812">Transmembrane</keyword>
<sequence>MRRRRRRRINPVIIVGLLIAAVAVIGIVTTLIMRRIPTKKQMDLTEYYGQTGESEAVIIIGTQILEEKAAMSGEQPYLPVDVVDSYLNQRYYWDEEGQQILYATPSELVSVPASSEAGGDVWLKDGTAYLSLDFVKRYTDLDTYVYQQPNRVAIQKDFSGISVVTANKDTYVRYRGGIKAEVLRKINKGDNLLFMEELENWVQVATWDGYIGYVEKKSVSDVQTVTMDRTFAGEDYTYLTMDQPVNLVWHQVMSTDANAGLSDSIQNMTGVNVISPTWFYVSDNSGNIINNATIDYVSTAHDRGLKVWGLVDNFTQDISTYEVLSKTSSRQNLITQLVNAAVGAGIDGINVDFEQLSEDVGIHFLEFLRELSIECHKNNLVLSVDNPVPEDFTSHYDRAEQGRVVDYVIIMGYDEHYVGSEEAGSVASLPWVEKGIQDTIAEVPAERVINAVPFYTRLWKTEAGTLSSEAIGMDTAQEVVSTNNAQVYWDSDVSQNYGSFEKDGCTYQIWIEDAQSIAAKVKLVQTYNLAGVAAWKLGFENSGIWQVITDNLSGSTAQ</sequence>
<comment type="caution">
    <text evidence="3">The sequence shown here is derived from an EMBL/GenBank/DDBJ whole genome shotgun (WGS) entry which is preliminary data.</text>
</comment>